<dbReference type="Proteomes" id="UP001165489">
    <property type="component" value="Unassembled WGS sequence"/>
</dbReference>
<feature type="domain" description="DUF11" evidence="1">
    <location>
        <begin position="3095"/>
        <end position="3196"/>
    </location>
</feature>
<feature type="domain" description="DUF11" evidence="1">
    <location>
        <begin position="1142"/>
        <end position="1255"/>
    </location>
</feature>
<organism evidence="3 4">
    <name type="scientific">Belliella filtrata</name>
    <dbReference type="NCBI Taxonomy" id="2923435"/>
    <lineage>
        <taxon>Bacteria</taxon>
        <taxon>Pseudomonadati</taxon>
        <taxon>Bacteroidota</taxon>
        <taxon>Cytophagia</taxon>
        <taxon>Cytophagales</taxon>
        <taxon>Cyclobacteriaceae</taxon>
        <taxon>Belliella</taxon>
    </lineage>
</organism>
<accession>A0ABS9V074</accession>
<evidence type="ECO:0000259" key="1">
    <source>
        <dbReference type="Pfam" id="PF01345"/>
    </source>
</evidence>
<dbReference type="PANTHER" id="PTHR34819">
    <property type="entry name" value="LARGE CYSTEINE-RICH PERIPLASMIC PROTEIN OMCB"/>
    <property type="match status" value="1"/>
</dbReference>
<dbReference type="InterPro" id="IPR047589">
    <property type="entry name" value="DUF11_rpt"/>
</dbReference>
<feature type="domain" description="DUF11" evidence="1">
    <location>
        <begin position="1630"/>
        <end position="1735"/>
    </location>
</feature>
<dbReference type="InterPro" id="IPR044023">
    <property type="entry name" value="Ig_7"/>
</dbReference>
<dbReference type="Pfam" id="PF13585">
    <property type="entry name" value="CHU_C"/>
    <property type="match status" value="1"/>
</dbReference>
<dbReference type="InterPro" id="IPR013783">
    <property type="entry name" value="Ig-like_fold"/>
</dbReference>
<evidence type="ECO:0000259" key="2">
    <source>
        <dbReference type="Pfam" id="PF19081"/>
    </source>
</evidence>
<feature type="domain" description="DUF11" evidence="1">
    <location>
        <begin position="2850"/>
        <end position="2955"/>
    </location>
</feature>
<evidence type="ECO:0000313" key="3">
    <source>
        <dbReference type="EMBL" id="MCH7409817.1"/>
    </source>
</evidence>
<comment type="caution">
    <text evidence="3">The sequence shown here is derived from an EMBL/GenBank/DDBJ whole genome shotgun (WGS) entry which is preliminary data.</text>
</comment>
<feature type="domain" description="DUF11" evidence="1">
    <location>
        <begin position="2118"/>
        <end position="2223"/>
    </location>
</feature>
<feature type="domain" description="DUF11" evidence="1">
    <location>
        <begin position="2361"/>
        <end position="2467"/>
    </location>
</feature>
<feature type="domain" description="DUF11" evidence="1">
    <location>
        <begin position="1995"/>
        <end position="2101"/>
    </location>
</feature>
<proteinExistence type="predicted"/>
<dbReference type="Gene3D" id="2.60.40.740">
    <property type="match status" value="1"/>
</dbReference>
<feature type="domain" description="DUF11" evidence="1">
    <location>
        <begin position="2606"/>
        <end position="2710"/>
    </location>
</feature>
<dbReference type="RefSeq" id="WP_241348178.1">
    <property type="nucleotide sequence ID" value="NZ_JAKZGP010000023.1"/>
</dbReference>
<dbReference type="InterPro" id="IPR001434">
    <property type="entry name" value="OmcB-like_DUF11"/>
</dbReference>
<feature type="domain" description="DUF11" evidence="1">
    <location>
        <begin position="2240"/>
        <end position="2344"/>
    </location>
</feature>
<feature type="domain" description="Ig-like" evidence="2">
    <location>
        <begin position="396"/>
        <end position="467"/>
    </location>
</feature>
<dbReference type="Gene3D" id="2.60.40.3080">
    <property type="match status" value="4"/>
</dbReference>
<dbReference type="EMBL" id="JAKZGP010000023">
    <property type="protein sequence ID" value="MCH7409817.1"/>
    <property type="molecule type" value="Genomic_DNA"/>
</dbReference>
<gene>
    <name evidence="3" type="ORF">MM239_10460</name>
</gene>
<sequence length="3417" mass="354518">MTRILHSLKTLGLILLAVVIFTNNTQGQVEKRLATSITSTSGNIPLSSNPTVQNANNALNDNGSFARLRASPGLLAGLGSYNSHLELTFPEALPANSQVFIQIQGDATLLNALVGGTLGDALADILGTVLLGSQEIRVSARNGSNVVLERSSDDVGGFGIDRARLVQDQSGNFFIALRPSQSFDRVRIENRTLSLAGLGSVYILDVYNAFVLEGSDPCGSADFTSFDASGISLSLLGIGTPGVSNPQNAIDGNFSTYSSINFGLLDAGGTISQFFYFGDLSEPTDEVQISISGNQSLLDVNLLGDVRILAFDGTTEVFNRTLASLNTDLLGLLQLDLLGLFADGSVVSIPIQPGQAFDRVELRSSTVLSLDLGAELRVHNVVKTPGRPTLADPNDANQIVCSTDEVTLSVLSQPGDIVNWYTQPIGGASIATGNNLPLGNIQRRSVYYAGISRAGCPEESARISMVVDLDRNPQITVNGSQVYSVLVGESIQLPEAVAFNEDGAEVPTSYEGLNGAPLSGSNVAGPFAAGGQYRYRISAIGDNCTNFLDIVVNVLDLETCPIVFAPNFANDGQTFTNSSLLGLQLGNVDNPLNAVDGDLSTYSTLNETVGTTLLGLTGETSQTLSWNVQIPAGNAVTVKLGRELGGVAQLAAGVYVQAFDNGSPVGPRRPVDVNLVSVLNGINDYNFSYIPTNQSGSPVSFDAIKISLVPILNTVQRVRIYGAYYHDAVDASGACDEDVWEIQTGFDALIGGLDVASGLTGVLSPERAVDGDLDTFASMVNAVGVNLFSRLEVAYNLPSFAGDTLNIKLGVPTGLLDLAVLQGFSIQRFYGGQAIGEPVDASSSLLTLTLLGSGTEAMISVVNDVPYDRIVIRYGGLASVLEQLRIFEIERVAVASIDGEYFDEDEGTWILEICEGDIIDVSISPCEEIKFYDAEVDGNEVSVDDIAQIEGPTEVELFVQVIRYGCEIDSKRKPIRIIINATAPPTAAEEQEFCVIDEPTLASIIISGENIIWYDAPVGGNVLPIDTSLQDGETYYASQTIDGACESFVRASVTVILNDSPPPSTPEDVQTFCVSDNATIEFLQVDGENIQWYDVNGNLVAPGTTLPVGVNVYFATQTLVNGCESSETLQVQVVVENCDALIEITKTANVSTVLAGEQIVYTIVVENSSGTDYNDLTVTDPLPTGTNFLTATESGTLIDGEVVWQIPTLLSNESVSLEFTVSTNPSLPEGTLIRNFALVSADFILDAPKVSNNADVIVETNADLTVTKAADSPTVLAGENITYTITVSNTGPSDALDVVVTDAIPEMTGFVSADNGGMFEEGVVTWDLGTIGAGENVALTLILSTPSELVAGTIISNIAIVDSPTDEDGPKESDPEDVEVETEASLMITKIASSSTVLAGENITYTITVSNAGPSDAIDVVVTDAIPGMTGFVSADNGGIFAEGVVTWDLGTIGAGENVALTLILSTAPDLATGTVISNVAIVDCMTDPNSPITSDPANVVIDTEAGLVIEKEAMSSTVLAGDEIIYTISIFNPGPSNATDVVVTDQIPEMTGFVSADNGGIFDAGVVTWEIGDLAAGERIDLTLVLSTSSNLSSGTVITNIAIVESPTDEGSPRESDPEDVTIETEASLEITKMATSATVLAGENITYNIIITNNGPSDALNVIVSDEIPEMTGFVSADFDGFFDSGEVTWNLGTIASGSSIELTLILSTPSELVAGTIISNIAIVDSPTDEDGPKESDPEDVEVETAASLMITKMATSATVLAGEDITYTITVSNAGPSDALDVVVTDEIPGMTGFVSADNGGMFAEGVVTWDLGTIGAGENVALTLILSTPSELEAGTIISNIAIVDSPTDEDGPKESDPEDVEVETAASLMITKMASSSTVLAGEDITYTITVSNAGPSDAQDVVVTDAIPGMTGFVSANNGGMFAEGVVTWDLGTIGAGENVALTLILSTMPDLASGTVISNVAIVDCMTDPNSPITSDPSLVTVEADADLMITKIAASPTVVAGEDITYTITVSNAGPSDALNVVVTDAIPASTGFVSADNGGMFEEGVVNWDLGTIASGSSVALTLILSTPSELVAGTIISNIAIVDSPTDEDGPKESDPEDVEVETEASLMITKMASSSTVVAGEDITYTITVSNAGPSDAQDVVVTDAIPGMTGFVSADNGGMFSEGVVTWDLGTIASGSSVTLTLILSTPSDLTSGTTISNIAIVDSPTDEDGPKESDPEDVEVETAASLMITKMATSATVLAGEDITYTITVSNAGPSDAIDVVVTDAIPGMTGFVSANNGGMFSEGVVTWDLGTIGAGENVALTLILSTMPDLASGTVISNVAIVDCMTDPNSPVTSDPSLVTVEADADLMITKIAASPTVVAGEDITYTITVSNAGPSDALNVVVTDAIPGMTGFVSADNGGMFAEGVVNWDLGTVASGESIALTLVLSTPSDLTVGTTISNIAIVDSPTDEDGPKESDPEDVEVETAASLMITKMASSSTVLAGEDITYTITVSNAGPSDAQDVVVTDAIPGMTGFVSADNGGMFSEGVVTWDLGTIASGSSVALTLILSTPSDLTSGTTISNIAIVDSPTDEDGPKESDPEDVEVETEASLMITKVATSATVIAGEDITYTITVSNAGPSDALNVVVTDAIPGMTGFVSADNGGMFSEGVVTWDLGTIGAGENVALTLILSTMPDLASGTVISNVAIVDCITDPNSPITSDPSLVTVEANTDLMITKIAASPTVVAGEDITYTITVSNAGPSDALNVVVTDAIPASTGFVSADNGGMFAEGVVNWDLGTVTSGESIALTLVLSTPSDLTVGTTISNIAIVDSPTDEDGPKESDPEDVEVETAASLMITKMASSSTVVAGEDITYTITVSNAGPSDAQDVVVTDAIPGMTGFVSADNGGMFSEGVVTWDLGTIESGSSVAVTLILSTPSDLTSGTTISNIAIVDSPTDEDGPKESDPEDVDVGTEASLMITKVATSATVIAGEDITYTITVSNAGPSDALNVVVTDAIPASTGFVSTNQGGTFANGVVTWNLGTISGGADVVITLVLSTPSTIPIGTIITNVAVVNSPTDEDGPKESDPEDVEVADNTTQLRLIKTSDVMTVSPGDMVTYSISLLNIGEFDAMNLAVVDSLPDGFEPIDASHGGVMEGNTVQWQIDGLAAGASMTMEITGFVSIDEGQLVNKVNASSQNADDVEFIAEAILINVVDLEIQKAVSSAMVRIGATFQYRLTVRNLSQMDASEILVSDFIPLGVIYQNATTPVGEVTYDVNSRVLTWEIESLAPGVERTLTINVEAQNHGTIRNTATVISRELDTDESNNEDTISHEQRSFEIPNVFTPNGDGINDTWELVGVEHFYTRAKLIVVNRLGVEVYRAEAYDNSWDGGNLAEGTYFYQLTTVDLDNNEQIFTGYVTILR</sequence>
<feature type="domain" description="DUF11" evidence="1">
    <location>
        <begin position="1874"/>
        <end position="1978"/>
    </location>
</feature>
<dbReference type="PANTHER" id="PTHR34819:SF3">
    <property type="entry name" value="CELL SURFACE PROTEIN"/>
    <property type="match status" value="1"/>
</dbReference>
<name>A0ABS9V074_9BACT</name>
<reference evidence="3" key="1">
    <citation type="submission" date="2022-03" db="EMBL/GenBank/DDBJ databases">
        <title>De novo assembled genomes of Belliella spp. (Cyclobacteriaceae) strains.</title>
        <authorList>
            <person name="Szabo A."/>
            <person name="Korponai K."/>
            <person name="Felfoldi T."/>
        </authorList>
    </citation>
    <scope>NUCLEOTIDE SEQUENCE</scope>
    <source>
        <strain evidence="3">DSM 111904</strain>
    </source>
</reference>
<feature type="domain" description="DUF11" evidence="1">
    <location>
        <begin position="1752"/>
        <end position="1857"/>
    </location>
</feature>
<feature type="domain" description="Ig-like" evidence="2">
    <location>
        <begin position="984"/>
        <end position="1057"/>
    </location>
</feature>
<feature type="domain" description="DUF11" evidence="1">
    <location>
        <begin position="2484"/>
        <end position="2589"/>
    </location>
</feature>
<dbReference type="Gene3D" id="2.60.40.10">
    <property type="entry name" value="Immunoglobulins"/>
    <property type="match status" value="7"/>
</dbReference>
<dbReference type="NCBIfam" id="TIGR04131">
    <property type="entry name" value="Bac_Flav_CTERM"/>
    <property type="match status" value="1"/>
</dbReference>
<feature type="domain" description="DUF11" evidence="1">
    <location>
        <begin position="2727"/>
        <end position="2833"/>
    </location>
</feature>
<dbReference type="Pfam" id="PF19081">
    <property type="entry name" value="Ig_7"/>
    <property type="match status" value="2"/>
</dbReference>
<protein>
    <submittedName>
        <fullName evidence="3">Gliding motility-associated C-terminal domain-containing protein</fullName>
    </submittedName>
</protein>
<feature type="domain" description="DUF11" evidence="1">
    <location>
        <begin position="1263"/>
        <end position="1369"/>
    </location>
</feature>
<dbReference type="InterPro" id="IPR051172">
    <property type="entry name" value="Chlamydia_OmcB"/>
</dbReference>
<keyword evidence="4" id="KW-1185">Reference proteome</keyword>
<dbReference type="Pfam" id="PF01345">
    <property type="entry name" value="DUF11"/>
    <property type="match status" value="18"/>
</dbReference>
<feature type="domain" description="DUF11" evidence="1">
    <location>
        <begin position="2972"/>
        <end position="3077"/>
    </location>
</feature>
<dbReference type="Gene3D" id="2.60.40.1170">
    <property type="entry name" value="Mu homology domain, subdomain B"/>
    <property type="match status" value="1"/>
</dbReference>
<dbReference type="NCBIfam" id="TIGR01451">
    <property type="entry name" value="B_ant_repeat"/>
    <property type="match status" value="18"/>
</dbReference>
<feature type="domain" description="DUF11" evidence="1">
    <location>
        <begin position="1508"/>
        <end position="1611"/>
    </location>
</feature>
<feature type="domain" description="DUF11" evidence="1">
    <location>
        <begin position="3210"/>
        <end position="3325"/>
    </location>
</feature>
<dbReference type="InterPro" id="IPR026341">
    <property type="entry name" value="T9SS_type_B"/>
</dbReference>
<evidence type="ECO:0000313" key="4">
    <source>
        <dbReference type="Proteomes" id="UP001165489"/>
    </source>
</evidence>
<feature type="domain" description="DUF11" evidence="1">
    <location>
        <begin position="1386"/>
        <end position="1490"/>
    </location>
</feature>